<dbReference type="Gene3D" id="1.10.220.30">
    <property type="match status" value="3"/>
</dbReference>
<comment type="caution">
    <text evidence="13">The sequence shown here is derived from an EMBL/GenBank/DDBJ whole genome shotgun (WGS) entry which is preliminary data.</text>
</comment>
<dbReference type="PANTHER" id="PTHR30534">
    <property type="entry name" value="FLAGELLAR MOTOR SWITCH PROTEIN FLIG"/>
    <property type="match status" value="1"/>
</dbReference>
<evidence type="ECO:0000259" key="12">
    <source>
        <dbReference type="Pfam" id="PF14842"/>
    </source>
</evidence>
<comment type="similarity">
    <text evidence="3">Belongs to the FliG family.</text>
</comment>
<evidence type="ECO:0000256" key="6">
    <source>
        <dbReference type="ARBA" id="ARBA00022500"/>
    </source>
</evidence>
<dbReference type="PIRSF" id="PIRSF003161">
    <property type="entry name" value="FliG"/>
    <property type="match status" value="1"/>
</dbReference>
<keyword evidence="8" id="KW-0472">Membrane</keyword>
<dbReference type="GO" id="GO:0005886">
    <property type="term" value="C:plasma membrane"/>
    <property type="evidence" value="ECO:0007669"/>
    <property type="project" value="UniProtKB-SubCell"/>
</dbReference>
<dbReference type="Pfam" id="PF14841">
    <property type="entry name" value="FliG_M"/>
    <property type="match status" value="1"/>
</dbReference>
<dbReference type="PRINTS" id="PR00954">
    <property type="entry name" value="FLGMOTORFLIG"/>
</dbReference>
<reference evidence="13" key="1">
    <citation type="submission" date="2019-04" db="EMBL/GenBank/DDBJ databases">
        <title>Evolution of Biomass-Degrading Anaerobic Consortia Revealed by Metagenomics.</title>
        <authorList>
            <person name="Peng X."/>
        </authorList>
    </citation>
    <scope>NUCLEOTIDE SEQUENCE</scope>
    <source>
        <strain evidence="13">SIG240</strain>
    </source>
</reference>
<evidence type="ECO:0000256" key="4">
    <source>
        <dbReference type="ARBA" id="ARBA00021870"/>
    </source>
</evidence>
<proteinExistence type="inferred from homology"/>
<dbReference type="Pfam" id="PF14842">
    <property type="entry name" value="FliG_N"/>
    <property type="match status" value="1"/>
</dbReference>
<dbReference type="FunFam" id="1.10.220.30:FF:000001">
    <property type="entry name" value="Flagellar motor switch protein FliG"/>
    <property type="match status" value="1"/>
</dbReference>
<feature type="domain" description="Flagellar motor switch protein FliG N-terminal" evidence="12">
    <location>
        <begin position="13"/>
        <end position="116"/>
    </location>
</feature>
<name>A0A927WNH2_SELRU</name>
<dbReference type="GO" id="GO:0009425">
    <property type="term" value="C:bacterial-type flagellum basal body"/>
    <property type="evidence" value="ECO:0007669"/>
    <property type="project" value="UniProtKB-SubCell"/>
</dbReference>
<feature type="domain" description="Flagellar motor switch protein FliG middle" evidence="11">
    <location>
        <begin position="124"/>
        <end position="198"/>
    </location>
</feature>
<keyword evidence="7" id="KW-0283">Flagellar rotation</keyword>
<dbReference type="EMBL" id="SVBY01000034">
    <property type="protein sequence ID" value="MBE6092714.1"/>
    <property type="molecule type" value="Genomic_DNA"/>
</dbReference>
<comment type="subcellular location">
    <subcellularLocation>
        <location evidence="1">Bacterial flagellum basal body</location>
    </subcellularLocation>
    <subcellularLocation>
        <location evidence="2">Cell membrane</location>
        <topology evidence="2">Peripheral membrane protein</topology>
        <orientation evidence="2">Cytoplasmic side</orientation>
    </subcellularLocation>
</comment>
<evidence type="ECO:0000313" key="14">
    <source>
        <dbReference type="Proteomes" id="UP000761380"/>
    </source>
</evidence>
<dbReference type="GO" id="GO:0006935">
    <property type="term" value="P:chemotaxis"/>
    <property type="evidence" value="ECO:0007669"/>
    <property type="project" value="UniProtKB-KW"/>
</dbReference>
<feature type="domain" description="Flagellar motor switch protein FliG C-terminal" evidence="10">
    <location>
        <begin position="226"/>
        <end position="333"/>
    </location>
</feature>
<dbReference type="PANTHER" id="PTHR30534:SF0">
    <property type="entry name" value="FLAGELLAR MOTOR SWITCH PROTEIN FLIG"/>
    <property type="match status" value="1"/>
</dbReference>
<organism evidence="13 14">
    <name type="scientific">Selenomonas ruminantium</name>
    <dbReference type="NCBI Taxonomy" id="971"/>
    <lineage>
        <taxon>Bacteria</taxon>
        <taxon>Bacillati</taxon>
        <taxon>Bacillota</taxon>
        <taxon>Negativicutes</taxon>
        <taxon>Selenomonadales</taxon>
        <taxon>Selenomonadaceae</taxon>
        <taxon>Selenomonas</taxon>
    </lineage>
</organism>
<gene>
    <name evidence="13" type="primary">fliG</name>
    <name evidence="13" type="ORF">E7201_06060</name>
</gene>
<evidence type="ECO:0000256" key="1">
    <source>
        <dbReference type="ARBA" id="ARBA00004117"/>
    </source>
</evidence>
<dbReference type="GO" id="GO:0003774">
    <property type="term" value="F:cytoskeletal motor activity"/>
    <property type="evidence" value="ECO:0007669"/>
    <property type="project" value="InterPro"/>
</dbReference>
<dbReference type="InterPro" id="IPR028263">
    <property type="entry name" value="FliG_N"/>
</dbReference>
<evidence type="ECO:0000256" key="7">
    <source>
        <dbReference type="ARBA" id="ARBA00022779"/>
    </source>
</evidence>
<dbReference type="SUPFAM" id="SSF48029">
    <property type="entry name" value="FliG"/>
    <property type="match status" value="2"/>
</dbReference>
<dbReference type="InterPro" id="IPR023087">
    <property type="entry name" value="Flg_Motor_Flig_C"/>
</dbReference>
<evidence type="ECO:0000256" key="9">
    <source>
        <dbReference type="ARBA" id="ARBA00023143"/>
    </source>
</evidence>
<accession>A0A927WNH2</accession>
<keyword evidence="13" id="KW-0282">Flagellum</keyword>
<dbReference type="GO" id="GO:0071973">
    <property type="term" value="P:bacterial-type flagellum-dependent cell motility"/>
    <property type="evidence" value="ECO:0007669"/>
    <property type="project" value="InterPro"/>
</dbReference>
<evidence type="ECO:0000313" key="13">
    <source>
        <dbReference type="EMBL" id="MBE6092714.1"/>
    </source>
</evidence>
<keyword evidence="13" id="KW-0966">Cell projection</keyword>
<evidence type="ECO:0000256" key="2">
    <source>
        <dbReference type="ARBA" id="ARBA00004413"/>
    </source>
</evidence>
<dbReference type="InterPro" id="IPR032779">
    <property type="entry name" value="FliG_M"/>
</dbReference>
<keyword evidence="5" id="KW-1003">Cell membrane</keyword>
<evidence type="ECO:0000256" key="8">
    <source>
        <dbReference type="ARBA" id="ARBA00023136"/>
    </source>
</evidence>
<keyword evidence="9" id="KW-0975">Bacterial flagellum</keyword>
<keyword evidence="13" id="KW-0969">Cilium</keyword>
<protein>
    <recommendedName>
        <fullName evidence="4">Flagellar motor switch protein FliG</fullName>
    </recommendedName>
</protein>
<dbReference type="Proteomes" id="UP000761380">
    <property type="component" value="Unassembled WGS sequence"/>
</dbReference>
<evidence type="ECO:0000256" key="5">
    <source>
        <dbReference type="ARBA" id="ARBA00022475"/>
    </source>
</evidence>
<evidence type="ECO:0000256" key="3">
    <source>
        <dbReference type="ARBA" id="ARBA00010299"/>
    </source>
</evidence>
<evidence type="ECO:0000259" key="10">
    <source>
        <dbReference type="Pfam" id="PF01706"/>
    </source>
</evidence>
<dbReference type="FunFam" id="1.10.220.30:FF:000005">
    <property type="entry name" value="Flagellar motor switch protein FliG"/>
    <property type="match status" value="1"/>
</dbReference>
<keyword evidence="6" id="KW-0145">Chemotaxis</keyword>
<dbReference type="InterPro" id="IPR000090">
    <property type="entry name" value="Flg_Motor_Flig"/>
</dbReference>
<evidence type="ECO:0000259" key="11">
    <source>
        <dbReference type="Pfam" id="PF14841"/>
    </source>
</evidence>
<dbReference type="InterPro" id="IPR011002">
    <property type="entry name" value="FliG_a-hlx"/>
</dbReference>
<dbReference type="AlphaFoldDB" id="A0A927WNH2"/>
<sequence length="343" mass="38599">MALEDMYGDGDEELTNTEKAAVLFIALGPEYSAKLFQHLDDDEIERITLEIANQKKVSSEVKAKVVSEFYQMAMASDYISTGGLEYAQNVLEKALGAEKAMEILNRLTSSLQVRPFDFLRKTDPSQLMNFINNEHPQTIALIMAYLEPDQAATLLGSLPPEAQADVARRIAQMDRTSPDIVREVERVLERKLSSLVTQDFTTAGGVKAIVEVLNRVDRTTEKSIIETLEVDNPELAEEIKRLMFVFEDIVQLDDRSLQMVLREVDTKDLSLALKATPAEVADKVYRNMSKRAADMLREEIEFMGPVKIRDVEEAQQKVVNVIRVLEDKGDIVISRGQGDEMIV</sequence>
<dbReference type="NCBIfam" id="TIGR00207">
    <property type="entry name" value="fliG"/>
    <property type="match status" value="1"/>
</dbReference>
<dbReference type="Pfam" id="PF01706">
    <property type="entry name" value="FliG_C"/>
    <property type="match status" value="1"/>
</dbReference>